<reference evidence="7 8" key="1">
    <citation type="journal article" date="2021" name="Elife">
        <title>Chloroplast acquisition without the gene transfer in kleptoplastic sea slugs, Plakobranchus ocellatus.</title>
        <authorList>
            <person name="Maeda T."/>
            <person name="Takahashi S."/>
            <person name="Yoshida T."/>
            <person name="Shimamura S."/>
            <person name="Takaki Y."/>
            <person name="Nagai Y."/>
            <person name="Toyoda A."/>
            <person name="Suzuki Y."/>
            <person name="Arimoto A."/>
            <person name="Ishii H."/>
            <person name="Satoh N."/>
            <person name="Nishiyama T."/>
            <person name="Hasebe M."/>
            <person name="Maruyama T."/>
            <person name="Minagawa J."/>
            <person name="Obokata J."/>
            <person name="Shigenobu S."/>
        </authorList>
    </citation>
    <scope>NUCLEOTIDE SEQUENCE [LARGE SCALE GENOMIC DNA]</scope>
</reference>
<keyword evidence="8" id="KW-1185">Reference proteome</keyword>
<comment type="subcellular location">
    <subcellularLocation>
        <location evidence="1">Membrane</location>
        <topology evidence="1">Single-pass membrane protein</topology>
    </subcellularLocation>
</comment>
<keyword evidence="4 6" id="KW-0472">Membrane</keyword>
<organism evidence="7 8">
    <name type="scientific">Plakobranchus ocellatus</name>
    <dbReference type="NCBI Taxonomy" id="259542"/>
    <lineage>
        <taxon>Eukaryota</taxon>
        <taxon>Metazoa</taxon>
        <taxon>Spiralia</taxon>
        <taxon>Lophotrochozoa</taxon>
        <taxon>Mollusca</taxon>
        <taxon>Gastropoda</taxon>
        <taxon>Heterobranchia</taxon>
        <taxon>Euthyneura</taxon>
        <taxon>Panpulmonata</taxon>
        <taxon>Sacoglossa</taxon>
        <taxon>Placobranchoidea</taxon>
        <taxon>Plakobranchidae</taxon>
        <taxon>Plakobranchus</taxon>
    </lineage>
</organism>
<evidence type="ECO:0000256" key="2">
    <source>
        <dbReference type="ARBA" id="ARBA00022692"/>
    </source>
</evidence>
<accession>A0AAV3Z200</accession>
<proteinExistence type="predicted"/>
<keyword evidence="5" id="KW-0175">Coiled coil</keyword>
<dbReference type="Pfam" id="PF14880">
    <property type="entry name" value="COX14"/>
    <property type="match status" value="1"/>
</dbReference>
<evidence type="ECO:0000256" key="4">
    <source>
        <dbReference type="ARBA" id="ARBA00023136"/>
    </source>
</evidence>
<evidence type="ECO:0000313" key="8">
    <source>
        <dbReference type="Proteomes" id="UP000735302"/>
    </source>
</evidence>
<feature type="transmembrane region" description="Helical" evidence="6">
    <location>
        <begin position="21"/>
        <end position="40"/>
    </location>
</feature>
<gene>
    <name evidence="7" type="ORF">PoB_001985600</name>
</gene>
<evidence type="ECO:0000313" key="7">
    <source>
        <dbReference type="EMBL" id="GFN93350.1"/>
    </source>
</evidence>
<keyword evidence="2 6" id="KW-0812">Transmembrane</keyword>
<dbReference type="GO" id="GO:0016020">
    <property type="term" value="C:membrane"/>
    <property type="evidence" value="ECO:0007669"/>
    <property type="project" value="UniProtKB-SubCell"/>
</dbReference>
<name>A0AAV3Z200_9GAST</name>
<dbReference type="EMBL" id="BLXT01002329">
    <property type="protein sequence ID" value="GFN93350.1"/>
    <property type="molecule type" value="Genomic_DNA"/>
</dbReference>
<dbReference type="InterPro" id="IPR029208">
    <property type="entry name" value="COX14"/>
</dbReference>
<evidence type="ECO:0000256" key="6">
    <source>
        <dbReference type="SAM" id="Phobius"/>
    </source>
</evidence>
<evidence type="ECO:0000256" key="3">
    <source>
        <dbReference type="ARBA" id="ARBA00022989"/>
    </source>
</evidence>
<dbReference type="AlphaFoldDB" id="A0AAV3Z200"/>
<keyword evidence="3 6" id="KW-1133">Transmembrane helix</keyword>
<feature type="coiled-coil region" evidence="5">
    <location>
        <begin position="54"/>
        <end position="81"/>
    </location>
</feature>
<dbReference type="Proteomes" id="UP000735302">
    <property type="component" value="Unassembled WGS sequence"/>
</dbReference>
<evidence type="ECO:0000256" key="5">
    <source>
        <dbReference type="SAM" id="Coils"/>
    </source>
</evidence>
<evidence type="ECO:0000256" key="1">
    <source>
        <dbReference type="ARBA" id="ARBA00004167"/>
    </source>
</evidence>
<protein>
    <submittedName>
        <fullName evidence="7">Uncharacterized protein</fullName>
    </submittedName>
</protein>
<comment type="caution">
    <text evidence="7">The sequence shown here is derived from an EMBL/GenBank/DDBJ whole genome shotgun (WGS) entry which is preliminary data.</text>
</comment>
<sequence length="83" mass="9957">MKKMGRSQILDKVHLYTVRTLMGITVVGCATLGLQIYNYYKHVRPARLDERRVKREEEISLEQSEKELELLRRQREAEEMTKY</sequence>